<gene>
    <name evidence="2" type="ORF">PCL_09655</name>
</gene>
<evidence type="ECO:0000313" key="3">
    <source>
        <dbReference type="Proteomes" id="UP000245956"/>
    </source>
</evidence>
<protein>
    <submittedName>
        <fullName evidence="2">Uncharacterized protein</fullName>
    </submittedName>
</protein>
<comment type="caution">
    <text evidence="2">The sequence shown here is derived from an EMBL/GenBank/DDBJ whole genome shotgun (WGS) entry which is preliminary data.</text>
</comment>
<accession>A0A2U3EDW8</accession>
<dbReference type="EMBL" id="LCWV01000005">
    <property type="protein sequence ID" value="PWI72640.1"/>
    <property type="molecule type" value="Genomic_DNA"/>
</dbReference>
<proteinExistence type="predicted"/>
<dbReference type="AlphaFoldDB" id="A0A2U3EDW8"/>
<name>A0A2U3EDW8_PURLI</name>
<dbReference type="Proteomes" id="UP000245956">
    <property type="component" value="Unassembled WGS sequence"/>
</dbReference>
<sequence length="289" mass="30959">MGRFLRRVSWRESRGAEASVRLLAWRSTARDVQTGCLRTAQLEHPPTHRMPETAPECAPPAVQIPGVLGGARPDTRRATEPAFAGKLGGVAVLQTTGRADGLDAGTRRKSQGLHPQWQKTCSRVGPAPEDPACPERKKRRPLPIIIVIISANQNQTQGSVPKRPPGPYSLQFAHSPANRWGRHGIGGGPEAQAGVETRDGHACKGQAGSTVHNIRERQSTWALSTLPFAHRFQRVQDGGRRPVGGTTTTRCSFAILGRGAAQIAPLADVSGQQSAITACFKVPLGAVRE</sequence>
<evidence type="ECO:0000256" key="1">
    <source>
        <dbReference type="SAM" id="MobiDB-lite"/>
    </source>
</evidence>
<organism evidence="2 3">
    <name type="scientific">Purpureocillium lilacinum</name>
    <name type="common">Paecilomyces lilacinus</name>
    <dbReference type="NCBI Taxonomy" id="33203"/>
    <lineage>
        <taxon>Eukaryota</taxon>
        <taxon>Fungi</taxon>
        <taxon>Dikarya</taxon>
        <taxon>Ascomycota</taxon>
        <taxon>Pezizomycotina</taxon>
        <taxon>Sordariomycetes</taxon>
        <taxon>Hypocreomycetidae</taxon>
        <taxon>Hypocreales</taxon>
        <taxon>Ophiocordycipitaceae</taxon>
        <taxon>Purpureocillium</taxon>
    </lineage>
</organism>
<feature type="region of interest" description="Disordered" evidence="1">
    <location>
        <begin position="101"/>
        <end position="136"/>
    </location>
</feature>
<reference evidence="2 3" key="1">
    <citation type="journal article" date="2016" name="Front. Microbiol.">
        <title>Genome and transcriptome sequences reveal the specific parasitism of the nematophagous Purpureocillium lilacinum 36-1.</title>
        <authorList>
            <person name="Xie J."/>
            <person name="Li S."/>
            <person name="Mo C."/>
            <person name="Xiao X."/>
            <person name="Peng D."/>
            <person name="Wang G."/>
            <person name="Xiao Y."/>
        </authorList>
    </citation>
    <scope>NUCLEOTIDE SEQUENCE [LARGE SCALE GENOMIC DNA]</scope>
    <source>
        <strain evidence="2 3">36-1</strain>
    </source>
</reference>
<evidence type="ECO:0000313" key="2">
    <source>
        <dbReference type="EMBL" id="PWI72640.1"/>
    </source>
</evidence>